<dbReference type="InterPro" id="IPR021910">
    <property type="entry name" value="NGX6/PGAP6/MYMK"/>
</dbReference>
<comment type="subcellular location">
    <subcellularLocation>
        <location evidence="1">Cell membrane</location>
        <topology evidence="1">Multi-pass membrane protein</topology>
    </subcellularLocation>
</comment>
<feature type="transmembrane region" description="Helical" evidence="7">
    <location>
        <begin position="113"/>
        <end position="132"/>
    </location>
</feature>
<reference evidence="8" key="1">
    <citation type="submission" date="2021-01" db="EMBL/GenBank/DDBJ databases">
        <authorList>
            <person name="Corre E."/>
            <person name="Pelletier E."/>
            <person name="Niang G."/>
            <person name="Scheremetjew M."/>
            <person name="Finn R."/>
            <person name="Kale V."/>
            <person name="Holt S."/>
            <person name="Cochrane G."/>
            <person name="Meng A."/>
            <person name="Brown T."/>
            <person name="Cohen L."/>
        </authorList>
    </citation>
    <scope>NUCLEOTIDE SEQUENCE</scope>
    <source>
        <strain evidence="8">NY070348D</strain>
    </source>
</reference>
<accession>A0A7S2WQI7</accession>
<proteinExistence type="inferred from homology"/>
<organism evidence="8">
    <name type="scientific">Mucochytrium quahogii</name>
    <dbReference type="NCBI Taxonomy" id="96639"/>
    <lineage>
        <taxon>Eukaryota</taxon>
        <taxon>Sar</taxon>
        <taxon>Stramenopiles</taxon>
        <taxon>Bigyra</taxon>
        <taxon>Labyrinthulomycetes</taxon>
        <taxon>Thraustochytrida</taxon>
        <taxon>Thraustochytriidae</taxon>
        <taxon>Mucochytrium</taxon>
    </lineage>
</organism>
<sequence>MGVFEFFLSACTDLAFVPALVQVFKRRRHFELFIGVFQLFAAFMYNCSEAMGVDIFIRQLDWHLISDVMTLSYVCCLLVHIRGSTNENMSILLRYLSFSLAWVLKLRDSWDSAHWEAGLVIVYLLIAGYGAVTQSEELRKHYRTGTLQAGAGFLACAGIFFFILEATDTDDDYGVLRGVIHCFAAAGAYCLWKGIPSLDSKKFDGLPSQSSSNFV</sequence>
<dbReference type="PANTHER" id="PTHR36561:SF1">
    <property type="entry name" value="TRANSMEMBRANE PROTEIN 147"/>
    <property type="match status" value="1"/>
</dbReference>
<gene>
    <name evidence="8" type="ORF">QSP1433_LOCUS14182</name>
</gene>
<keyword evidence="5 7" id="KW-1133">Transmembrane helix</keyword>
<evidence type="ECO:0000256" key="6">
    <source>
        <dbReference type="ARBA" id="ARBA00023136"/>
    </source>
</evidence>
<evidence type="ECO:0000313" key="8">
    <source>
        <dbReference type="EMBL" id="CAD9700248.1"/>
    </source>
</evidence>
<keyword evidence="6 7" id="KW-0472">Membrane</keyword>
<evidence type="ECO:0000256" key="1">
    <source>
        <dbReference type="ARBA" id="ARBA00004651"/>
    </source>
</evidence>
<evidence type="ECO:0000256" key="4">
    <source>
        <dbReference type="ARBA" id="ARBA00022692"/>
    </source>
</evidence>
<dbReference type="PANTHER" id="PTHR36561">
    <property type="entry name" value="HAEMOLYSIN-III RELATED-RELATED"/>
    <property type="match status" value="1"/>
</dbReference>
<evidence type="ECO:0000256" key="5">
    <source>
        <dbReference type="ARBA" id="ARBA00022989"/>
    </source>
</evidence>
<feature type="transmembrane region" description="Helical" evidence="7">
    <location>
        <begin position="175"/>
        <end position="192"/>
    </location>
</feature>
<keyword evidence="3" id="KW-1003">Cell membrane</keyword>
<protein>
    <recommendedName>
        <fullName evidence="9">Intimal thickness related receptor IRP domain-containing protein</fullName>
    </recommendedName>
</protein>
<evidence type="ECO:0000256" key="2">
    <source>
        <dbReference type="ARBA" id="ARBA00005542"/>
    </source>
</evidence>
<dbReference type="GO" id="GO:0005886">
    <property type="term" value="C:plasma membrane"/>
    <property type="evidence" value="ECO:0007669"/>
    <property type="project" value="UniProtKB-SubCell"/>
</dbReference>
<evidence type="ECO:0000256" key="7">
    <source>
        <dbReference type="SAM" id="Phobius"/>
    </source>
</evidence>
<feature type="transmembrane region" description="Helical" evidence="7">
    <location>
        <begin position="144"/>
        <end position="163"/>
    </location>
</feature>
<name>A0A7S2WQI7_9STRA</name>
<dbReference type="Pfam" id="PF12036">
    <property type="entry name" value="DUF3522"/>
    <property type="match status" value="1"/>
</dbReference>
<evidence type="ECO:0000256" key="3">
    <source>
        <dbReference type="ARBA" id="ARBA00022475"/>
    </source>
</evidence>
<keyword evidence="4 7" id="KW-0812">Transmembrane</keyword>
<dbReference type="EMBL" id="HBHK01022333">
    <property type="protein sequence ID" value="CAD9700248.1"/>
    <property type="molecule type" value="Transcribed_RNA"/>
</dbReference>
<comment type="similarity">
    <text evidence="2">Belongs to the TMEM8 family.</text>
</comment>
<dbReference type="AlphaFoldDB" id="A0A7S2WQI7"/>
<evidence type="ECO:0008006" key="9">
    <source>
        <dbReference type="Google" id="ProtNLM"/>
    </source>
</evidence>